<proteinExistence type="predicted"/>
<dbReference type="EMBL" id="JARJCM010000102">
    <property type="protein sequence ID" value="KAJ7029327.1"/>
    <property type="molecule type" value="Genomic_DNA"/>
</dbReference>
<evidence type="ECO:0000313" key="1">
    <source>
        <dbReference type="EMBL" id="KAJ7029327.1"/>
    </source>
</evidence>
<reference evidence="1" key="1">
    <citation type="submission" date="2023-03" db="EMBL/GenBank/DDBJ databases">
        <title>Massive genome expansion in bonnet fungi (Mycena s.s.) driven by repeated elements and novel gene families across ecological guilds.</title>
        <authorList>
            <consortium name="Lawrence Berkeley National Laboratory"/>
            <person name="Harder C.B."/>
            <person name="Miyauchi S."/>
            <person name="Viragh M."/>
            <person name="Kuo A."/>
            <person name="Thoen E."/>
            <person name="Andreopoulos B."/>
            <person name="Lu D."/>
            <person name="Skrede I."/>
            <person name="Drula E."/>
            <person name="Henrissat B."/>
            <person name="Morin E."/>
            <person name="Kohler A."/>
            <person name="Barry K."/>
            <person name="LaButti K."/>
            <person name="Morin E."/>
            <person name="Salamov A."/>
            <person name="Lipzen A."/>
            <person name="Mereny Z."/>
            <person name="Hegedus B."/>
            <person name="Baldrian P."/>
            <person name="Stursova M."/>
            <person name="Weitz H."/>
            <person name="Taylor A."/>
            <person name="Grigoriev I.V."/>
            <person name="Nagy L.G."/>
            <person name="Martin F."/>
            <person name="Kauserud H."/>
        </authorList>
    </citation>
    <scope>NUCLEOTIDE SEQUENCE</scope>
    <source>
        <strain evidence="1">CBHHK200</strain>
    </source>
</reference>
<accession>A0AAD6SL89</accession>
<name>A0AAD6SL89_9AGAR</name>
<keyword evidence="2" id="KW-1185">Reference proteome</keyword>
<sequence>MAAPQAILCACGTTVGLNSHSAHVHLRTRIRIPESALPAGAASPRALGSLHPSLALPSLPSHPSAHSEADAMPVCVRARVPSVSSPSARGDGVKCGAGFLDVQAGVVRGWAESARTLSCAGILRVPFHSLFSSSPPSLPHLVSESDFSNTYRNSTVRISIAQA</sequence>
<organism evidence="1 2">
    <name type="scientific">Mycena alexandri</name>
    <dbReference type="NCBI Taxonomy" id="1745969"/>
    <lineage>
        <taxon>Eukaryota</taxon>
        <taxon>Fungi</taxon>
        <taxon>Dikarya</taxon>
        <taxon>Basidiomycota</taxon>
        <taxon>Agaricomycotina</taxon>
        <taxon>Agaricomycetes</taxon>
        <taxon>Agaricomycetidae</taxon>
        <taxon>Agaricales</taxon>
        <taxon>Marasmiineae</taxon>
        <taxon>Mycenaceae</taxon>
        <taxon>Mycena</taxon>
    </lineage>
</organism>
<gene>
    <name evidence="1" type="ORF">C8F04DRAFT_1116576</name>
</gene>
<evidence type="ECO:0000313" key="2">
    <source>
        <dbReference type="Proteomes" id="UP001218188"/>
    </source>
</evidence>
<protein>
    <submittedName>
        <fullName evidence="1">Uncharacterized protein</fullName>
    </submittedName>
</protein>
<dbReference type="AlphaFoldDB" id="A0AAD6SL89"/>
<comment type="caution">
    <text evidence="1">The sequence shown here is derived from an EMBL/GenBank/DDBJ whole genome shotgun (WGS) entry which is preliminary data.</text>
</comment>
<dbReference type="Proteomes" id="UP001218188">
    <property type="component" value="Unassembled WGS sequence"/>
</dbReference>